<sequence>MWDRPIIELAIESLITTAEVTGRASLLAVMSEFAGVCLNFLLVSSLGNLLDDNCLRILVVLRLGATGCQPHNCHVYGKEVRENGHRGLSCAYGISRGSRHSAINEVVKRALVSAGVPAVPVTPGLCRVDGKQPNEMTMTPFQHGKALLRDATISNTLTMSNIIRTTAEAGRKGG</sequence>
<evidence type="ECO:0000313" key="1">
    <source>
        <dbReference type="EMBL" id="OWA51473.1"/>
    </source>
</evidence>
<accession>A0A9X6NEY8</accession>
<evidence type="ECO:0000313" key="2">
    <source>
        <dbReference type="Proteomes" id="UP000192578"/>
    </source>
</evidence>
<dbReference type="AlphaFoldDB" id="A0A9X6NEY8"/>
<dbReference type="OrthoDB" id="2016582at2759"/>
<dbReference type="Proteomes" id="UP000192578">
    <property type="component" value="Unassembled WGS sequence"/>
</dbReference>
<organism evidence="1 2">
    <name type="scientific">Hypsibius exemplaris</name>
    <name type="common">Freshwater tardigrade</name>
    <dbReference type="NCBI Taxonomy" id="2072580"/>
    <lineage>
        <taxon>Eukaryota</taxon>
        <taxon>Metazoa</taxon>
        <taxon>Ecdysozoa</taxon>
        <taxon>Tardigrada</taxon>
        <taxon>Eutardigrada</taxon>
        <taxon>Parachela</taxon>
        <taxon>Hypsibioidea</taxon>
        <taxon>Hypsibiidae</taxon>
        <taxon>Hypsibius</taxon>
    </lineage>
</organism>
<dbReference type="EMBL" id="MTYJ01000228">
    <property type="protein sequence ID" value="OWA51473.1"/>
    <property type="molecule type" value="Genomic_DNA"/>
</dbReference>
<reference evidence="2" key="1">
    <citation type="submission" date="2017-01" db="EMBL/GenBank/DDBJ databases">
        <title>Comparative genomics of anhydrobiosis in the tardigrade Hypsibius dujardini.</title>
        <authorList>
            <person name="Yoshida Y."/>
            <person name="Koutsovoulos G."/>
            <person name="Laetsch D."/>
            <person name="Stevens L."/>
            <person name="Kumar S."/>
            <person name="Horikawa D."/>
            <person name="Ishino K."/>
            <person name="Komine S."/>
            <person name="Tomita M."/>
            <person name="Blaxter M."/>
            <person name="Arakawa K."/>
        </authorList>
    </citation>
    <scope>NUCLEOTIDE SEQUENCE [LARGE SCALE GENOMIC DNA]</scope>
    <source>
        <strain evidence="2">Z151</strain>
    </source>
</reference>
<comment type="caution">
    <text evidence="1">The sequence shown here is derived from an EMBL/GenBank/DDBJ whole genome shotgun (WGS) entry which is preliminary data.</text>
</comment>
<keyword evidence="2" id="KW-1185">Reference proteome</keyword>
<gene>
    <name evidence="1" type="ORF">BV898_15954</name>
</gene>
<protein>
    <submittedName>
        <fullName evidence="1">Uncharacterized protein</fullName>
    </submittedName>
</protein>
<proteinExistence type="predicted"/>
<name>A0A9X6NEY8_HYPEX</name>